<evidence type="ECO:0000256" key="5">
    <source>
        <dbReference type="ARBA" id="ARBA00022490"/>
    </source>
</evidence>
<keyword evidence="9" id="KW-1185">Reference proteome</keyword>
<dbReference type="GO" id="GO:0004757">
    <property type="term" value="F:sepiapterin reductase (NADP+) activity"/>
    <property type="evidence" value="ECO:0007669"/>
    <property type="project" value="UniProtKB-EC"/>
</dbReference>
<dbReference type="PANTHER" id="PTHR44085:SF2">
    <property type="entry name" value="SEPIAPTERIN REDUCTASE"/>
    <property type="match status" value="1"/>
</dbReference>
<evidence type="ECO:0000256" key="2">
    <source>
        <dbReference type="ARBA" id="ARBA00010483"/>
    </source>
</evidence>
<dbReference type="InterPro" id="IPR051721">
    <property type="entry name" value="Biopterin_syn/organic_redct"/>
</dbReference>
<comment type="caution">
    <text evidence="8">The sequence shown here is derived from an EMBL/GenBank/DDBJ whole genome shotgun (WGS) entry which is preliminary data.</text>
</comment>
<protein>
    <recommendedName>
        <fullName evidence="4">Sepiapterin reductase</fullName>
        <ecNumber evidence="3">1.1.1.153</ecNumber>
    </recommendedName>
</protein>
<evidence type="ECO:0000256" key="7">
    <source>
        <dbReference type="ARBA" id="ARBA00023002"/>
    </source>
</evidence>
<dbReference type="PANTHER" id="PTHR44085">
    <property type="entry name" value="SEPIAPTERIN REDUCTASE"/>
    <property type="match status" value="1"/>
</dbReference>
<evidence type="ECO:0000313" key="9">
    <source>
        <dbReference type="Proteomes" id="UP001344447"/>
    </source>
</evidence>
<dbReference type="EMBL" id="JAVFKY010000003">
    <property type="protein sequence ID" value="KAK5579479.1"/>
    <property type="molecule type" value="Genomic_DNA"/>
</dbReference>
<keyword evidence="6" id="KW-0521">NADP</keyword>
<comment type="similarity">
    <text evidence="2">Belongs to the sepiapterin reductase family.</text>
</comment>
<evidence type="ECO:0000313" key="8">
    <source>
        <dbReference type="EMBL" id="KAK5579479.1"/>
    </source>
</evidence>
<dbReference type="Proteomes" id="UP001344447">
    <property type="component" value="Unassembled WGS sequence"/>
</dbReference>
<keyword evidence="7" id="KW-0560">Oxidoreductase</keyword>
<dbReference type="InterPro" id="IPR002347">
    <property type="entry name" value="SDR_fam"/>
</dbReference>
<evidence type="ECO:0000256" key="1">
    <source>
        <dbReference type="ARBA" id="ARBA00004496"/>
    </source>
</evidence>
<dbReference type="EC" id="1.1.1.153" evidence="3"/>
<organism evidence="8 9">
    <name type="scientific">Dictyostelium firmibasis</name>
    <dbReference type="NCBI Taxonomy" id="79012"/>
    <lineage>
        <taxon>Eukaryota</taxon>
        <taxon>Amoebozoa</taxon>
        <taxon>Evosea</taxon>
        <taxon>Eumycetozoa</taxon>
        <taxon>Dictyostelia</taxon>
        <taxon>Dictyosteliales</taxon>
        <taxon>Dictyosteliaceae</taxon>
        <taxon>Dictyostelium</taxon>
    </lineage>
</organism>
<dbReference type="NCBIfam" id="TIGR01500">
    <property type="entry name" value="sepiapter_red"/>
    <property type="match status" value="1"/>
</dbReference>
<dbReference type="SUPFAM" id="SSF51735">
    <property type="entry name" value="NAD(P)-binding Rossmann-fold domains"/>
    <property type="match status" value="1"/>
</dbReference>
<evidence type="ECO:0000256" key="4">
    <source>
        <dbReference type="ARBA" id="ARBA00019170"/>
    </source>
</evidence>
<dbReference type="InterPro" id="IPR006393">
    <property type="entry name" value="Sepiapterin_red"/>
</dbReference>
<dbReference type="Pfam" id="PF00106">
    <property type="entry name" value="adh_short"/>
    <property type="match status" value="1"/>
</dbReference>
<evidence type="ECO:0000256" key="6">
    <source>
        <dbReference type="ARBA" id="ARBA00022857"/>
    </source>
</evidence>
<reference evidence="8 9" key="1">
    <citation type="submission" date="2023-11" db="EMBL/GenBank/DDBJ databases">
        <title>Dfirmibasis_genome.</title>
        <authorList>
            <person name="Edelbroek B."/>
            <person name="Kjellin J."/>
            <person name="Jerlstrom-Hultqvist J."/>
            <person name="Soderbom F."/>
        </authorList>
    </citation>
    <scope>NUCLEOTIDE SEQUENCE [LARGE SCALE GENOMIC DNA]</scope>
    <source>
        <strain evidence="8 9">TNS-C-14</strain>
    </source>
</reference>
<dbReference type="InterPro" id="IPR036291">
    <property type="entry name" value="NAD(P)-bd_dom_sf"/>
</dbReference>
<dbReference type="GO" id="GO:0005737">
    <property type="term" value="C:cytoplasm"/>
    <property type="evidence" value="ECO:0007669"/>
    <property type="project" value="UniProtKB-SubCell"/>
</dbReference>
<accession>A0AAN7TTU4</accession>
<proteinExistence type="inferred from homology"/>
<dbReference type="Gene3D" id="3.40.50.720">
    <property type="entry name" value="NAD(P)-binding Rossmann-like Domain"/>
    <property type="match status" value="1"/>
</dbReference>
<name>A0AAN7TTU4_9MYCE</name>
<gene>
    <name evidence="8" type="ORF">RB653_009162</name>
</gene>
<sequence>MSKVLAIITGSSKGFGKAIAEEIVKGNPNKNQLIDLVLFARSLDGLKSTKESVETISTNAKVIDLQSLDMSNIPDVELKFKSVLENIKWEEYSKICFFNNHGTLYHLGRIEDFSDYKNIQKDNDINTTSFVVTTSLLVKKLKELGSQYSPEVTIINSSSLCAIKAFPTWSLYCSSRAYRDMFFQSLSLEYKSNDKFKVLNYSLGILDTDMQNQVREECSEEDKSFYVGLKNDGKLINPNRSASICTNLVYSNKFETGSHLDYYDLDK</sequence>
<comment type="subcellular location">
    <subcellularLocation>
        <location evidence="1">Cytoplasm</location>
    </subcellularLocation>
</comment>
<dbReference type="CDD" id="cd05367">
    <property type="entry name" value="SPR-like_SDR_c"/>
    <property type="match status" value="1"/>
</dbReference>
<keyword evidence="5" id="KW-0963">Cytoplasm</keyword>
<evidence type="ECO:0000256" key="3">
    <source>
        <dbReference type="ARBA" id="ARBA00013075"/>
    </source>
</evidence>
<dbReference type="PRINTS" id="PR00081">
    <property type="entry name" value="GDHRDH"/>
</dbReference>
<dbReference type="AlphaFoldDB" id="A0AAN7TTU4"/>
<dbReference type="GO" id="GO:0006729">
    <property type="term" value="P:tetrahydrobiopterin biosynthetic process"/>
    <property type="evidence" value="ECO:0007669"/>
    <property type="project" value="InterPro"/>
</dbReference>